<keyword evidence="5" id="KW-0963">Cytoplasm</keyword>
<reference evidence="11" key="1">
    <citation type="journal article" date="2018" name="Biotechnol. Bioeng.">
        <title>A reference genome of the Chinese hamster based on a hybrid assembly strategy.</title>
        <authorList>
            <person name="Rupp O."/>
            <person name="MacDonald M.L."/>
            <person name="Li S."/>
            <person name="Dhiman H."/>
            <person name="Polson S."/>
            <person name="Griep S."/>
            <person name="Heffner K."/>
            <person name="Hernandez I."/>
            <person name="Brinkrolf K."/>
            <person name="Jadhav V."/>
            <person name="Samoudi M."/>
            <person name="Hao H."/>
            <person name="Kingham B."/>
            <person name="Goesmann A."/>
            <person name="Betenbaugh M.J."/>
            <person name="Lewis N.E."/>
            <person name="Borth N."/>
            <person name="Lee K.H."/>
        </authorList>
    </citation>
    <scope>NUCLEOTIDE SEQUENCE [LARGE SCALE GENOMIC DNA]</scope>
    <source>
        <strain evidence="11">17A/GY</strain>
    </source>
</reference>
<dbReference type="GeneID" id="100751867"/>
<dbReference type="CTD" id="92344"/>
<dbReference type="PANTHER" id="PTHR21470">
    <property type="entry name" value="RAB6-INTERACTING PROTEIN GORAB"/>
    <property type="match status" value="1"/>
</dbReference>
<keyword evidence="6" id="KW-0333">Golgi apparatus</keyword>
<evidence type="ECO:0000313" key="12">
    <source>
        <dbReference type="RefSeq" id="XP_027272985.1"/>
    </source>
</evidence>
<keyword evidence="7" id="KW-0175">Coiled coil</keyword>
<dbReference type="PANTHER" id="PTHR21470:SF2">
    <property type="entry name" value="RAB6-INTERACTING GOLGIN"/>
    <property type="match status" value="1"/>
</dbReference>
<evidence type="ECO:0000256" key="6">
    <source>
        <dbReference type="ARBA" id="ARBA00023034"/>
    </source>
</evidence>
<dbReference type="AlphaFoldDB" id="A0A9J7JIZ8"/>
<reference evidence="12" key="3">
    <citation type="submission" date="2025-08" db="UniProtKB">
        <authorList>
            <consortium name="RefSeq"/>
        </authorList>
    </citation>
    <scope>IDENTIFICATION</scope>
    <source>
        <strain evidence="12">17A/GY</strain>
        <tissue evidence="12">Liver</tissue>
    </source>
</reference>
<dbReference type="InterPro" id="IPR007033">
    <property type="entry name" value="GORAB"/>
</dbReference>
<dbReference type="GO" id="GO:0005794">
    <property type="term" value="C:Golgi apparatus"/>
    <property type="evidence" value="ECO:0007669"/>
    <property type="project" value="UniProtKB-SubCell"/>
</dbReference>
<evidence type="ECO:0000313" key="11">
    <source>
        <dbReference type="Proteomes" id="UP001108280"/>
    </source>
</evidence>
<feature type="region of interest" description="Disordered" evidence="10">
    <location>
        <begin position="17"/>
        <end position="137"/>
    </location>
</feature>
<feature type="compositionally biased region" description="Basic and acidic residues" evidence="10">
    <location>
        <begin position="17"/>
        <end position="27"/>
    </location>
</feature>
<evidence type="ECO:0000256" key="1">
    <source>
        <dbReference type="ARBA" id="ARBA00004496"/>
    </source>
</evidence>
<sequence length="320" mass="35780">MAQGWAGFSEEELRRLKQNKDLFEPQRRLPAKKTRQQLQREKALLEQSQKLGLPDGSASLPPEQLLSTPKQRANNQKPSPSSAVPRPLTLTSSTGSGKPQGTESQPQEAGLQNSHEGHRNAEILTPKPDCKVEKKKMELQEKSRWEVLQQEQRLMEEKNKRKKALLAQAIAERKRFDRAEAEYITAKLDLQRKTETKEQLTEHLCTIIQQNELRKAKKLEELMQQLDVQADEEALELEVEVEQLLREQETETGKQVVPVESPGQPAGESVSSGLADGNKEPQLQTTSPEANKPGKHSSSPPLRLDCPGQGAKNFSAAVAT</sequence>
<dbReference type="RefSeq" id="XP_027294524.1">
    <property type="nucleotide sequence ID" value="XM_027438723.2"/>
</dbReference>
<comment type="subcellular location">
    <subcellularLocation>
        <location evidence="1">Cytoplasm</location>
    </subcellularLocation>
    <subcellularLocation>
        <location evidence="2">Golgi apparatus</location>
    </subcellularLocation>
</comment>
<organism evidence="11 12">
    <name type="scientific">Cricetulus griseus</name>
    <name type="common">Chinese hamster</name>
    <name type="synonym">Cricetulus barabensis griseus</name>
    <dbReference type="NCBI Taxonomy" id="10029"/>
    <lineage>
        <taxon>Eukaryota</taxon>
        <taxon>Metazoa</taxon>
        <taxon>Chordata</taxon>
        <taxon>Craniata</taxon>
        <taxon>Vertebrata</taxon>
        <taxon>Euteleostomi</taxon>
        <taxon>Mammalia</taxon>
        <taxon>Eutheria</taxon>
        <taxon>Euarchontoglires</taxon>
        <taxon>Glires</taxon>
        <taxon>Rodentia</taxon>
        <taxon>Myomorpha</taxon>
        <taxon>Muroidea</taxon>
        <taxon>Cricetidae</taxon>
        <taxon>Cricetinae</taxon>
        <taxon>Cricetulus</taxon>
    </lineage>
</organism>
<dbReference type="RefSeq" id="XP_027272985.1">
    <property type="nucleotide sequence ID" value="XM_027417184.2"/>
</dbReference>
<evidence type="ECO:0000256" key="8">
    <source>
        <dbReference type="ARBA" id="ARBA00032512"/>
    </source>
</evidence>
<accession>A0A9J7JIZ8</accession>
<evidence type="ECO:0000256" key="3">
    <source>
        <dbReference type="ARBA" id="ARBA00005599"/>
    </source>
</evidence>
<evidence type="ECO:0000256" key="9">
    <source>
        <dbReference type="ARBA" id="ARBA00033032"/>
    </source>
</evidence>
<feature type="compositionally biased region" description="Polar residues" evidence="10">
    <location>
        <begin position="89"/>
        <end position="114"/>
    </location>
</feature>
<evidence type="ECO:0000256" key="7">
    <source>
        <dbReference type="ARBA" id="ARBA00023054"/>
    </source>
</evidence>
<evidence type="ECO:0000256" key="5">
    <source>
        <dbReference type="ARBA" id="ARBA00022490"/>
    </source>
</evidence>
<evidence type="ECO:0000256" key="10">
    <source>
        <dbReference type="SAM" id="MobiDB-lite"/>
    </source>
</evidence>
<comment type="similarity">
    <text evidence="3">Belongs to the GORAB family.</text>
</comment>
<dbReference type="Proteomes" id="UP001108280">
    <property type="component" value="Chromosome 5"/>
</dbReference>
<feature type="compositionally biased region" description="Basic and acidic residues" evidence="10">
    <location>
        <begin position="128"/>
        <end position="137"/>
    </location>
</feature>
<proteinExistence type="inferred from homology"/>
<feature type="compositionally biased region" description="Polar residues" evidence="10">
    <location>
        <begin position="65"/>
        <end position="82"/>
    </location>
</feature>
<gene>
    <name evidence="12" type="primary">Gorab</name>
</gene>
<dbReference type="GO" id="GO:1905515">
    <property type="term" value="P:non-motile cilium assembly"/>
    <property type="evidence" value="ECO:0007669"/>
    <property type="project" value="TreeGrafter"/>
</dbReference>
<reference evidence="11" key="2">
    <citation type="journal article" date="2020" name="Biotechnol. Bioeng.">
        <title>Chromosome-scale scaffolds for the Chinese hamster reference genome assembly to facilitate the study of the CHO epigenome.</title>
        <authorList>
            <person name="Hilliard W."/>
            <person name="MacDonald M."/>
            <person name="Lee K.H."/>
        </authorList>
    </citation>
    <scope>NUCLEOTIDE SEQUENCE [LARGE SCALE GENOMIC DNA]</scope>
    <source>
        <strain evidence="11">17A/GY</strain>
    </source>
</reference>
<feature type="region of interest" description="Disordered" evidence="10">
    <location>
        <begin position="246"/>
        <end position="320"/>
    </location>
</feature>
<protein>
    <recommendedName>
        <fullName evidence="4">RAB6-interacting golgin</fullName>
    </recommendedName>
    <alternativeName>
        <fullName evidence="9">N-terminal kinase-like-binding protein 1</fullName>
    </alternativeName>
    <alternativeName>
        <fullName evidence="8">SCY1-like 1-binding protein 1</fullName>
    </alternativeName>
</protein>
<keyword evidence="11" id="KW-1185">Reference proteome</keyword>
<name>A0A9J7JIZ8_CRIGR</name>
<evidence type="ECO:0000256" key="4">
    <source>
        <dbReference type="ARBA" id="ARBA00014130"/>
    </source>
</evidence>
<evidence type="ECO:0000256" key="2">
    <source>
        <dbReference type="ARBA" id="ARBA00004555"/>
    </source>
</evidence>